<sequence length="212" mass="24024">MLSGVGYRIYHSSHRIGDLNHAASAALDWYDEYIPPCGFELRPFALIILQRVMNGRAQVLTGVVAEIRPKGIFALMVEDTTITEDPDGVIERLRTYRNAHKRRDLDQLNLENGGVVQEMGRCSHVELVTLLWSELDLLQMALNGESRNEAVRRAREFVTDPYHARSFHGYERPPIYYGAGEELTIEVTSKDHQKCRMPVAGGLCRVISISQK</sequence>
<keyword evidence="2" id="KW-1185">Reference proteome</keyword>
<reference evidence="1" key="1">
    <citation type="submission" date="2021-03" db="EMBL/GenBank/DDBJ databases">
        <title>Evolutionary priming and transition to the ectomycorrhizal habit in an iconic lineage of mushroom-forming fungi: is preadaptation a requirement?</title>
        <authorList>
            <consortium name="DOE Joint Genome Institute"/>
            <person name="Looney B.P."/>
            <person name="Miyauchi S."/>
            <person name="Morin E."/>
            <person name="Drula E."/>
            <person name="Courty P.E."/>
            <person name="Chicoki N."/>
            <person name="Fauchery L."/>
            <person name="Kohler A."/>
            <person name="Kuo A."/>
            <person name="LaButti K."/>
            <person name="Pangilinan J."/>
            <person name="Lipzen A."/>
            <person name="Riley R."/>
            <person name="Andreopoulos W."/>
            <person name="He G."/>
            <person name="Johnson J."/>
            <person name="Barry K.W."/>
            <person name="Grigoriev I.V."/>
            <person name="Nagy L."/>
            <person name="Hibbett D."/>
            <person name="Henrissat B."/>
            <person name="Matheny P.B."/>
            <person name="Labbe J."/>
            <person name="Martin A.F."/>
        </authorList>
    </citation>
    <scope>NUCLEOTIDE SEQUENCE</scope>
    <source>
        <strain evidence="1">BPL698</strain>
    </source>
</reference>
<evidence type="ECO:0000313" key="2">
    <source>
        <dbReference type="Proteomes" id="UP001207468"/>
    </source>
</evidence>
<proteinExistence type="predicted"/>
<dbReference type="Proteomes" id="UP001207468">
    <property type="component" value="Unassembled WGS sequence"/>
</dbReference>
<protein>
    <submittedName>
        <fullName evidence="1">Uncharacterized protein</fullName>
    </submittedName>
</protein>
<accession>A0ACC0UAA9</accession>
<organism evidence="1 2">
    <name type="scientific">Russula earlei</name>
    <dbReference type="NCBI Taxonomy" id="71964"/>
    <lineage>
        <taxon>Eukaryota</taxon>
        <taxon>Fungi</taxon>
        <taxon>Dikarya</taxon>
        <taxon>Basidiomycota</taxon>
        <taxon>Agaricomycotina</taxon>
        <taxon>Agaricomycetes</taxon>
        <taxon>Russulales</taxon>
        <taxon>Russulaceae</taxon>
        <taxon>Russula</taxon>
    </lineage>
</organism>
<gene>
    <name evidence="1" type="ORF">F5148DRAFT_1149029</name>
</gene>
<name>A0ACC0UAA9_9AGAM</name>
<dbReference type="EMBL" id="JAGFNK010000091">
    <property type="protein sequence ID" value="KAI9508432.1"/>
    <property type="molecule type" value="Genomic_DNA"/>
</dbReference>
<evidence type="ECO:0000313" key="1">
    <source>
        <dbReference type="EMBL" id="KAI9508432.1"/>
    </source>
</evidence>
<comment type="caution">
    <text evidence="1">The sequence shown here is derived from an EMBL/GenBank/DDBJ whole genome shotgun (WGS) entry which is preliminary data.</text>
</comment>